<evidence type="ECO:0000259" key="15">
    <source>
        <dbReference type="PROSITE" id="PS50059"/>
    </source>
</evidence>
<evidence type="ECO:0000256" key="5">
    <source>
        <dbReference type="ARBA" id="ARBA00022618"/>
    </source>
</evidence>
<keyword evidence="7 11" id="KW-0143">Chaperone</keyword>
<keyword evidence="5 11" id="KW-0132">Cell division</keyword>
<gene>
    <name evidence="11 16" type="primary">tig</name>
    <name evidence="16" type="ORF">NCTC13315_02187</name>
</gene>
<dbReference type="GO" id="GO:0051083">
    <property type="term" value="P:'de novo' cotranslational protein folding"/>
    <property type="evidence" value="ECO:0007669"/>
    <property type="project" value="TreeGrafter"/>
</dbReference>
<evidence type="ECO:0000256" key="3">
    <source>
        <dbReference type="ARBA" id="ARBA00013194"/>
    </source>
</evidence>
<dbReference type="Pfam" id="PF05697">
    <property type="entry name" value="Trigger_N"/>
    <property type="match status" value="1"/>
</dbReference>
<dbReference type="Gene3D" id="1.10.3120.10">
    <property type="entry name" value="Trigger factor, C-terminal domain"/>
    <property type="match status" value="1"/>
</dbReference>
<evidence type="ECO:0000256" key="7">
    <source>
        <dbReference type="ARBA" id="ARBA00023186"/>
    </source>
</evidence>
<dbReference type="Gene3D" id="3.30.70.1050">
    <property type="entry name" value="Trigger factor ribosome-binding domain"/>
    <property type="match status" value="1"/>
</dbReference>
<organism evidence="16 17">
    <name type="scientific">Legionella beliardensis</name>
    <dbReference type="NCBI Taxonomy" id="91822"/>
    <lineage>
        <taxon>Bacteria</taxon>
        <taxon>Pseudomonadati</taxon>
        <taxon>Pseudomonadota</taxon>
        <taxon>Gammaproteobacteria</taxon>
        <taxon>Legionellales</taxon>
        <taxon>Legionellaceae</taxon>
        <taxon>Legionella</taxon>
    </lineage>
</organism>
<dbReference type="InterPro" id="IPR008880">
    <property type="entry name" value="Trigger_fac_C"/>
</dbReference>
<dbReference type="InterPro" id="IPR027304">
    <property type="entry name" value="Trigger_fact/SurA_dom_sf"/>
</dbReference>
<dbReference type="InterPro" id="IPR036611">
    <property type="entry name" value="Trigger_fac_ribosome-bd_sf"/>
</dbReference>
<proteinExistence type="inferred from homology"/>
<dbReference type="InterPro" id="IPR005215">
    <property type="entry name" value="Trig_fac"/>
</dbReference>
<evidence type="ECO:0000256" key="8">
    <source>
        <dbReference type="ARBA" id="ARBA00023235"/>
    </source>
</evidence>
<evidence type="ECO:0000256" key="12">
    <source>
        <dbReference type="PROSITE-ProRule" id="PRU00277"/>
    </source>
</evidence>
<evidence type="ECO:0000256" key="6">
    <source>
        <dbReference type="ARBA" id="ARBA00023110"/>
    </source>
</evidence>
<name>A0A378I384_9GAMM</name>
<evidence type="ECO:0000313" key="16">
    <source>
        <dbReference type="EMBL" id="STX29639.1"/>
    </source>
</evidence>
<dbReference type="OrthoDB" id="9767721at2"/>
<dbReference type="InterPro" id="IPR046357">
    <property type="entry name" value="PPIase_dom_sf"/>
</dbReference>
<dbReference type="GO" id="GO:0043022">
    <property type="term" value="F:ribosome binding"/>
    <property type="evidence" value="ECO:0007669"/>
    <property type="project" value="TreeGrafter"/>
</dbReference>
<evidence type="ECO:0000256" key="14">
    <source>
        <dbReference type="SAM" id="MobiDB-lite"/>
    </source>
</evidence>
<dbReference type="GO" id="GO:0043335">
    <property type="term" value="P:protein unfolding"/>
    <property type="evidence" value="ECO:0007669"/>
    <property type="project" value="TreeGrafter"/>
</dbReference>
<dbReference type="GO" id="GO:0003755">
    <property type="term" value="F:peptidyl-prolyl cis-trans isomerase activity"/>
    <property type="evidence" value="ECO:0007669"/>
    <property type="project" value="UniProtKB-UniRule"/>
</dbReference>
<accession>A0A378I384</accession>
<protein>
    <recommendedName>
        <fullName evidence="4 11">Trigger factor</fullName>
        <shortName evidence="11">TF</shortName>
        <ecNumber evidence="3 11">5.2.1.8</ecNumber>
    </recommendedName>
    <alternativeName>
        <fullName evidence="10 11">PPIase</fullName>
    </alternativeName>
</protein>
<dbReference type="GO" id="GO:0005737">
    <property type="term" value="C:cytoplasm"/>
    <property type="evidence" value="ECO:0007669"/>
    <property type="project" value="UniProtKB-SubCell"/>
</dbReference>
<dbReference type="RefSeq" id="WP_115303314.1">
    <property type="nucleotide sequence ID" value="NZ_CAAAHO010000002.1"/>
</dbReference>
<comment type="similarity">
    <text evidence="2 11 13">Belongs to the FKBP-type PPIase family. Tig subfamily.</text>
</comment>
<evidence type="ECO:0000256" key="13">
    <source>
        <dbReference type="RuleBase" id="RU003914"/>
    </source>
</evidence>
<comment type="subcellular location">
    <subcellularLocation>
        <location evidence="11">Cytoplasm</location>
    </subcellularLocation>
    <text evidence="11">About half TF is bound to the ribosome near the polypeptide exit tunnel while the other half is free in the cytoplasm.</text>
</comment>
<evidence type="ECO:0000256" key="11">
    <source>
        <dbReference type="HAMAP-Rule" id="MF_00303"/>
    </source>
</evidence>
<keyword evidence="9 11" id="KW-0131">Cell cycle</keyword>
<evidence type="ECO:0000313" key="17">
    <source>
        <dbReference type="Proteomes" id="UP000254968"/>
    </source>
</evidence>
<dbReference type="PANTHER" id="PTHR30560">
    <property type="entry name" value="TRIGGER FACTOR CHAPERONE AND PEPTIDYL-PROLYL CIS/TRANS ISOMERASE"/>
    <property type="match status" value="1"/>
</dbReference>
<evidence type="ECO:0000256" key="4">
    <source>
        <dbReference type="ARBA" id="ARBA00016902"/>
    </source>
</evidence>
<sequence>MQVSVETLNGLERKVTVSVPTEKVEEEVNLRLRSLARKVKVAGFRPGKVPMNIVQSRYSDSVREEVAREMVQSTLYEALQSNELIPAGAPYIEPEQLESGKDFRYSAIFEIFPEIKIKELENPKIELVRAEVKDSDVQAMLDKLREQNKEWQETSKPAAKDDKVVIDFEGFLDDKPFDGGSAKDYELILGSNSMIPGFEDQIIGGNVGEPFDIKVKFPESYNHQDLAGKEALFKITIKKVLTGELPELNDEFAEKFNIKEGGLEALRKDIKENMARELERRVNSMNRERIFDKLLEINQFDLPKALVDQEIEHLKHDMYHRLFGHEHSDNEQIPDFPRNLFEKQANRRVHLGLLLSEYIKQHKLAANKERVDAMIDKLAKAYEKPEELRNWYYSKKENLAEIEALVTEELVAEKISEHAKIIEKDQSYDEVMNSQANQKEEEEGVSQEEKGE</sequence>
<dbReference type="InterPro" id="IPR008881">
    <property type="entry name" value="Trigger_fac_ribosome-bd_bac"/>
</dbReference>
<dbReference type="Pfam" id="PF00254">
    <property type="entry name" value="FKBP_C"/>
    <property type="match status" value="1"/>
</dbReference>
<dbReference type="NCBIfam" id="TIGR00115">
    <property type="entry name" value="tig"/>
    <property type="match status" value="1"/>
</dbReference>
<dbReference type="PIRSF" id="PIRSF003095">
    <property type="entry name" value="Trigger_factor"/>
    <property type="match status" value="1"/>
</dbReference>
<dbReference type="GO" id="GO:0044183">
    <property type="term" value="F:protein folding chaperone"/>
    <property type="evidence" value="ECO:0007669"/>
    <property type="project" value="TreeGrafter"/>
</dbReference>
<evidence type="ECO:0000256" key="1">
    <source>
        <dbReference type="ARBA" id="ARBA00000971"/>
    </source>
</evidence>
<dbReference type="EC" id="5.2.1.8" evidence="3 11"/>
<dbReference type="SUPFAM" id="SSF54534">
    <property type="entry name" value="FKBP-like"/>
    <property type="match status" value="1"/>
</dbReference>
<dbReference type="GO" id="GO:0051301">
    <property type="term" value="P:cell division"/>
    <property type="evidence" value="ECO:0007669"/>
    <property type="project" value="UniProtKB-KW"/>
</dbReference>
<dbReference type="InterPro" id="IPR037041">
    <property type="entry name" value="Trigger_fac_C_sf"/>
</dbReference>
<dbReference type="PANTHER" id="PTHR30560:SF3">
    <property type="entry name" value="TRIGGER FACTOR-LIKE PROTEIN TIG, CHLOROPLASTIC"/>
    <property type="match status" value="1"/>
</dbReference>
<comment type="catalytic activity">
    <reaction evidence="1 11 12">
        <text>[protein]-peptidylproline (omega=180) = [protein]-peptidylproline (omega=0)</text>
        <dbReference type="Rhea" id="RHEA:16237"/>
        <dbReference type="Rhea" id="RHEA-COMP:10747"/>
        <dbReference type="Rhea" id="RHEA-COMP:10748"/>
        <dbReference type="ChEBI" id="CHEBI:83833"/>
        <dbReference type="ChEBI" id="CHEBI:83834"/>
        <dbReference type="EC" id="5.2.1.8"/>
    </reaction>
</comment>
<evidence type="ECO:0000256" key="10">
    <source>
        <dbReference type="ARBA" id="ARBA00029986"/>
    </source>
</evidence>
<keyword evidence="11" id="KW-0963">Cytoplasm</keyword>
<dbReference type="EMBL" id="UGNV01000001">
    <property type="protein sequence ID" value="STX29639.1"/>
    <property type="molecule type" value="Genomic_DNA"/>
</dbReference>
<reference evidence="16 17" key="1">
    <citation type="submission" date="2018-06" db="EMBL/GenBank/DDBJ databases">
        <authorList>
            <consortium name="Pathogen Informatics"/>
            <person name="Doyle S."/>
        </authorList>
    </citation>
    <scope>NUCLEOTIDE SEQUENCE [LARGE SCALE GENOMIC DNA]</scope>
    <source>
        <strain evidence="16 17">NCTC13315</strain>
    </source>
</reference>
<dbReference type="FunFam" id="3.10.50.40:FF:000001">
    <property type="entry name" value="Trigger factor"/>
    <property type="match status" value="1"/>
</dbReference>
<dbReference type="SUPFAM" id="SSF109998">
    <property type="entry name" value="Triger factor/SurA peptide-binding domain-like"/>
    <property type="match status" value="1"/>
</dbReference>
<feature type="region of interest" description="Disordered" evidence="14">
    <location>
        <begin position="423"/>
        <end position="452"/>
    </location>
</feature>
<dbReference type="HAMAP" id="MF_00303">
    <property type="entry name" value="Trigger_factor_Tig"/>
    <property type="match status" value="1"/>
</dbReference>
<keyword evidence="6 11" id="KW-0697">Rotamase</keyword>
<evidence type="ECO:0000256" key="9">
    <source>
        <dbReference type="ARBA" id="ARBA00023306"/>
    </source>
</evidence>
<dbReference type="PROSITE" id="PS50059">
    <property type="entry name" value="FKBP_PPIASE"/>
    <property type="match status" value="1"/>
</dbReference>
<dbReference type="Gene3D" id="3.10.50.40">
    <property type="match status" value="1"/>
</dbReference>
<feature type="domain" description="PPIase FKBP-type" evidence="15">
    <location>
        <begin position="161"/>
        <end position="251"/>
    </location>
</feature>
<dbReference type="Pfam" id="PF05698">
    <property type="entry name" value="Trigger_C"/>
    <property type="match status" value="1"/>
</dbReference>
<dbReference type="AlphaFoldDB" id="A0A378I384"/>
<dbReference type="InterPro" id="IPR001179">
    <property type="entry name" value="PPIase_FKBP_dom"/>
</dbReference>
<comment type="domain">
    <text evidence="11">Consists of 3 domains; the N-terminus binds the ribosome, the middle domain has PPIase activity, while the C-terminus has intrinsic chaperone activity on its own.</text>
</comment>
<keyword evidence="8 11" id="KW-0413">Isomerase</keyword>
<keyword evidence="17" id="KW-1185">Reference proteome</keyword>
<comment type="function">
    <text evidence="11">Involved in protein export. Acts as a chaperone by maintaining the newly synthesized protein in an open conformation. Functions as a peptidyl-prolyl cis-trans isomerase.</text>
</comment>
<dbReference type="Proteomes" id="UP000254968">
    <property type="component" value="Unassembled WGS sequence"/>
</dbReference>
<dbReference type="GO" id="GO:0015031">
    <property type="term" value="P:protein transport"/>
    <property type="evidence" value="ECO:0007669"/>
    <property type="project" value="UniProtKB-UniRule"/>
</dbReference>
<dbReference type="SUPFAM" id="SSF102735">
    <property type="entry name" value="Trigger factor ribosome-binding domain"/>
    <property type="match status" value="1"/>
</dbReference>
<evidence type="ECO:0000256" key="2">
    <source>
        <dbReference type="ARBA" id="ARBA00005464"/>
    </source>
</evidence>